<dbReference type="Proteomes" id="UP000596742">
    <property type="component" value="Unassembled WGS sequence"/>
</dbReference>
<name>A0A8B6G3D1_MYTGA</name>
<reference evidence="1" key="1">
    <citation type="submission" date="2018-11" db="EMBL/GenBank/DDBJ databases">
        <authorList>
            <person name="Alioto T."/>
            <person name="Alioto T."/>
        </authorList>
    </citation>
    <scope>NUCLEOTIDE SEQUENCE</scope>
</reference>
<dbReference type="AlphaFoldDB" id="A0A8B6G3D1"/>
<comment type="caution">
    <text evidence="1">The sequence shown here is derived from an EMBL/GenBank/DDBJ whole genome shotgun (WGS) entry which is preliminary data.</text>
</comment>
<evidence type="ECO:0000313" key="2">
    <source>
        <dbReference type="Proteomes" id="UP000596742"/>
    </source>
</evidence>
<proteinExistence type="predicted"/>
<accession>A0A8B6G3D1</accession>
<dbReference type="EMBL" id="UYJE01007807">
    <property type="protein sequence ID" value="VDI58079.1"/>
    <property type="molecule type" value="Genomic_DNA"/>
</dbReference>
<gene>
    <name evidence="1" type="ORF">MGAL_10B011655</name>
</gene>
<dbReference type="OrthoDB" id="10558304at2759"/>
<organism evidence="1 2">
    <name type="scientific">Mytilus galloprovincialis</name>
    <name type="common">Mediterranean mussel</name>
    <dbReference type="NCBI Taxonomy" id="29158"/>
    <lineage>
        <taxon>Eukaryota</taxon>
        <taxon>Metazoa</taxon>
        <taxon>Spiralia</taxon>
        <taxon>Lophotrochozoa</taxon>
        <taxon>Mollusca</taxon>
        <taxon>Bivalvia</taxon>
        <taxon>Autobranchia</taxon>
        <taxon>Pteriomorphia</taxon>
        <taxon>Mytilida</taxon>
        <taxon>Mytiloidea</taxon>
        <taxon>Mytilidae</taxon>
        <taxon>Mytilinae</taxon>
        <taxon>Mytilus</taxon>
    </lineage>
</organism>
<evidence type="ECO:0000313" key="1">
    <source>
        <dbReference type="EMBL" id="VDI58079.1"/>
    </source>
</evidence>
<sequence length="118" mass="13116">MPCKTKKELLMSNSHNKQALINIPCDKLKDNEIRCRCKNVTDNANLLIEQTAMDCAVSLEVVVNGEDKVLDTTVSKTATPNDVSEEKNGLQCSVGCDECRGLYWFNSVPIAKSDFMDE</sequence>
<keyword evidence="2" id="KW-1185">Reference proteome</keyword>
<protein>
    <submittedName>
        <fullName evidence="1">Uncharacterized protein</fullName>
    </submittedName>
</protein>